<evidence type="ECO:0008006" key="3">
    <source>
        <dbReference type="Google" id="ProtNLM"/>
    </source>
</evidence>
<organism evidence="1 2">
    <name type="scientific">Vibrio hyugaensis</name>
    <dbReference type="NCBI Taxonomy" id="1534743"/>
    <lineage>
        <taxon>Bacteria</taxon>
        <taxon>Pseudomonadati</taxon>
        <taxon>Pseudomonadota</taxon>
        <taxon>Gammaproteobacteria</taxon>
        <taxon>Vibrionales</taxon>
        <taxon>Vibrionaceae</taxon>
        <taxon>Vibrio</taxon>
    </lineage>
</organism>
<dbReference type="RefSeq" id="WP_045404027.1">
    <property type="nucleotide sequence ID" value="NZ_BBLD01000065.1"/>
</dbReference>
<dbReference type="Pfam" id="PF14350">
    <property type="entry name" value="Beta_protein"/>
    <property type="match status" value="1"/>
</dbReference>
<name>A0ABQ5XXY1_9VIBR</name>
<dbReference type="EMBL" id="BSOE01000014">
    <property type="protein sequence ID" value="GLR03490.1"/>
    <property type="molecule type" value="Genomic_DNA"/>
</dbReference>
<dbReference type="Proteomes" id="UP001156669">
    <property type="component" value="Unassembled WGS sequence"/>
</dbReference>
<accession>A0ABQ5XXY1</accession>
<proteinExistence type="predicted"/>
<sequence length="387" mass="42998">MTPKYVPILKAKKGEFEAYQNLSRAVQLNTLPIFELPQLTSKMLENKTYSALVSPYDYFVGKCAKELSSSLGVPTLGVDIHAWAPNSTVESGEHVLSKYVSALTAYGCDAIPVIGYDRWEDEEYATVLKLLAQSKDRFILRLDSFAFEDMIEGDVFFDTLEDIVSSMDLDTSKCSVLLDFGDVTKTSIVEIEEQVTTALALLRDYKFMFTSLAGCSVTTDINGMVPSINSTGIVVRKEFKAWKAVKTFAPNTNFVFGDYGIANPNVADGIVAPDANGKIRYTIADSFFVVRGYSRRQGEKGAQMHGLCETLVNSGYYLGPEFSWGDSMIHKCSQHGTIGKKVFVGSTTNWVSIDTTHHMTFVNSEILEFERKAATKKAFDFEVVTRR</sequence>
<evidence type="ECO:0000313" key="1">
    <source>
        <dbReference type="EMBL" id="GLR03490.1"/>
    </source>
</evidence>
<comment type="caution">
    <text evidence="1">The sequence shown here is derived from an EMBL/GenBank/DDBJ whole genome shotgun (WGS) entry which is preliminary data.</text>
</comment>
<evidence type="ECO:0000313" key="2">
    <source>
        <dbReference type="Proteomes" id="UP001156669"/>
    </source>
</evidence>
<gene>
    <name evidence="1" type="ORF">GCM10007906_10770</name>
</gene>
<keyword evidence="2" id="KW-1185">Reference proteome</keyword>
<reference evidence="2" key="1">
    <citation type="journal article" date="2019" name="Int. J. Syst. Evol. Microbiol.">
        <title>The Global Catalogue of Microorganisms (GCM) 10K type strain sequencing project: providing services to taxonomists for standard genome sequencing and annotation.</title>
        <authorList>
            <consortium name="The Broad Institute Genomics Platform"/>
            <consortium name="The Broad Institute Genome Sequencing Center for Infectious Disease"/>
            <person name="Wu L."/>
            <person name="Ma J."/>
        </authorList>
    </citation>
    <scope>NUCLEOTIDE SEQUENCE [LARGE SCALE GENOMIC DNA]</scope>
    <source>
        <strain evidence="2">NBRC 110633</strain>
    </source>
</reference>
<protein>
    <recommendedName>
        <fullName evidence="3">Beta protein</fullName>
    </recommendedName>
</protein>
<dbReference type="InterPro" id="IPR025683">
    <property type="entry name" value="Protein_beta"/>
</dbReference>